<dbReference type="GO" id="GO:0005886">
    <property type="term" value="C:plasma membrane"/>
    <property type="evidence" value="ECO:0007669"/>
    <property type="project" value="UniProtKB-SubCell"/>
</dbReference>
<feature type="domain" description="Phage shock protein PspC N-terminal" evidence="7">
    <location>
        <begin position="3"/>
        <end position="58"/>
    </location>
</feature>
<dbReference type="PANTHER" id="PTHR33885:SF3">
    <property type="entry name" value="PHAGE SHOCK PROTEIN C"/>
    <property type="match status" value="1"/>
</dbReference>
<dbReference type="Proteomes" id="UP000245916">
    <property type="component" value="Unassembled WGS sequence"/>
</dbReference>
<evidence type="ECO:0000256" key="3">
    <source>
        <dbReference type="ARBA" id="ARBA00022692"/>
    </source>
</evidence>
<evidence type="ECO:0000256" key="2">
    <source>
        <dbReference type="ARBA" id="ARBA00022475"/>
    </source>
</evidence>
<evidence type="ECO:0000313" key="8">
    <source>
        <dbReference type="EMBL" id="PWG01619.1"/>
    </source>
</evidence>
<dbReference type="OrthoDB" id="7359894at2"/>
<evidence type="ECO:0000256" key="4">
    <source>
        <dbReference type="ARBA" id="ARBA00022989"/>
    </source>
</evidence>
<comment type="subcellular location">
    <subcellularLocation>
        <location evidence="1">Cell membrane</location>
        <topology evidence="1">Single-pass membrane protein</topology>
    </subcellularLocation>
</comment>
<dbReference type="InterPro" id="IPR007168">
    <property type="entry name" value="Phageshock_PspC_N"/>
</dbReference>
<protein>
    <submittedName>
        <fullName evidence="8">Envelope stress response membrane protein PspC</fullName>
    </submittedName>
</protein>
<accession>A0A2U2IZW0</accession>
<comment type="caution">
    <text evidence="8">The sequence shown here is derived from an EMBL/GenBank/DDBJ whole genome shotgun (WGS) entry which is preliminary data.</text>
</comment>
<keyword evidence="2" id="KW-1003">Cell membrane</keyword>
<evidence type="ECO:0000259" key="7">
    <source>
        <dbReference type="Pfam" id="PF04024"/>
    </source>
</evidence>
<evidence type="ECO:0000256" key="1">
    <source>
        <dbReference type="ARBA" id="ARBA00004162"/>
    </source>
</evidence>
<keyword evidence="9" id="KW-1185">Reference proteome</keyword>
<dbReference type="PANTHER" id="PTHR33885">
    <property type="entry name" value="PHAGE SHOCK PROTEIN C"/>
    <property type="match status" value="1"/>
</dbReference>
<name>A0A2U2IZW0_9SPHN</name>
<dbReference type="EMBL" id="QFFF01000001">
    <property type="protein sequence ID" value="PWG01619.1"/>
    <property type="molecule type" value="Genomic_DNA"/>
</dbReference>
<sequence length="114" mass="13164">MRKKFYLDRRNGMLMGVCAGISRYTGWDATWVRVGAVLLTLVGLFPWTLIAYGVAAWAAKPAPYDTLGYEYRAPRTSTHEIRSSMRDIDRRMAEVEQYVTDNNSRLAREIEELR</sequence>
<evidence type="ECO:0000313" key="9">
    <source>
        <dbReference type="Proteomes" id="UP000245916"/>
    </source>
</evidence>
<dbReference type="RefSeq" id="WP_109269760.1">
    <property type="nucleotide sequence ID" value="NZ_QFFF01000001.1"/>
</dbReference>
<feature type="transmembrane region" description="Helical" evidence="6">
    <location>
        <begin position="31"/>
        <end position="59"/>
    </location>
</feature>
<evidence type="ECO:0000256" key="5">
    <source>
        <dbReference type="ARBA" id="ARBA00023136"/>
    </source>
</evidence>
<keyword evidence="4 6" id="KW-1133">Transmembrane helix</keyword>
<keyword evidence="5 6" id="KW-0472">Membrane</keyword>
<dbReference type="Pfam" id="PF04024">
    <property type="entry name" value="PspC"/>
    <property type="match status" value="1"/>
</dbReference>
<gene>
    <name evidence="8" type="ORF">DF286_01085</name>
</gene>
<reference evidence="8 9" key="1">
    <citation type="submission" date="2018-05" db="EMBL/GenBank/DDBJ databases">
        <title>Genome of Sphingosinicella humi QZX222.</title>
        <authorList>
            <person name="Qiao Z."/>
            <person name="Wang G."/>
        </authorList>
    </citation>
    <scope>NUCLEOTIDE SEQUENCE [LARGE SCALE GENOMIC DNA]</scope>
    <source>
        <strain evidence="8 9">QZX222</strain>
    </source>
</reference>
<evidence type="ECO:0000256" key="6">
    <source>
        <dbReference type="SAM" id="Phobius"/>
    </source>
</evidence>
<dbReference type="AlphaFoldDB" id="A0A2U2IZW0"/>
<proteinExistence type="predicted"/>
<organism evidence="8 9">
    <name type="scientific">Allosphingosinicella humi</name>
    <dbReference type="NCBI Taxonomy" id="2068657"/>
    <lineage>
        <taxon>Bacteria</taxon>
        <taxon>Pseudomonadati</taxon>
        <taxon>Pseudomonadota</taxon>
        <taxon>Alphaproteobacteria</taxon>
        <taxon>Sphingomonadales</taxon>
        <taxon>Sphingomonadaceae</taxon>
        <taxon>Allosphingosinicella</taxon>
    </lineage>
</organism>
<dbReference type="InterPro" id="IPR052027">
    <property type="entry name" value="PspC"/>
</dbReference>
<keyword evidence="3 6" id="KW-0812">Transmembrane</keyword>